<reference evidence="3 4" key="1">
    <citation type="submission" date="2009-11" db="EMBL/GenBank/DDBJ databases">
        <title>Annotation of Allomyces macrogynus ATCC 38327.</title>
        <authorList>
            <consortium name="The Broad Institute Genome Sequencing Platform"/>
            <person name="Russ C."/>
            <person name="Cuomo C."/>
            <person name="Burger G."/>
            <person name="Gray M.W."/>
            <person name="Holland P.W.H."/>
            <person name="King N."/>
            <person name="Lang F.B.F."/>
            <person name="Roger A.J."/>
            <person name="Ruiz-Trillo I."/>
            <person name="Young S.K."/>
            <person name="Zeng Q."/>
            <person name="Gargeya S."/>
            <person name="Fitzgerald M."/>
            <person name="Haas B."/>
            <person name="Abouelleil A."/>
            <person name="Alvarado L."/>
            <person name="Arachchi H.M."/>
            <person name="Berlin A."/>
            <person name="Chapman S.B."/>
            <person name="Gearin G."/>
            <person name="Goldberg J."/>
            <person name="Griggs A."/>
            <person name="Gujja S."/>
            <person name="Hansen M."/>
            <person name="Heiman D."/>
            <person name="Howarth C."/>
            <person name="Larimer J."/>
            <person name="Lui A."/>
            <person name="MacDonald P.J.P."/>
            <person name="McCowen C."/>
            <person name="Montmayeur A."/>
            <person name="Murphy C."/>
            <person name="Neiman D."/>
            <person name="Pearson M."/>
            <person name="Priest M."/>
            <person name="Roberts A."/>
            <person name="Saif S."/>
            <person name="Shea T."/>
            <person name="Sisk P."/>
            <person name="Stolte C."/>
            <person name="Sykes S."/>
            <person name="Wortman J."/>
            <person name="Nusbaum C."/>
            <person name="Birren B."/>
        </authorList>
    </citation>
    <scope>NUCLEOTIDE SEQUENCE [LARGE SCALE GENOMIC DNA]</scope>
    <source>
        <strain evidence="3 4">ATCC 38327</strain>
    </source>
</reference>
<feature type="compositionally biased region" description="Low complexity" evidence="1">
    <location>
        <begin position="289"/>
        <end position="301"/>
    </location>
</feature>
<proteinExistence type="predicted"/>
<feature type="transmembrane region" description="Helical" evidence="2">
    <location>
        <begin position="226"/>
        <end position="245"/>
    </location>
</feature>
<dbReference type="EMBL" id="GG745362">
    <property type="protein sequence ID" value="KNE69700.1"/>
    <property type="molecule type" value="Genomic_DNA"/>
</dbReference>
<evidence type="ECO:0000313" key="4">
    <source>
        <dbReference type="Proteomes" id="UP000054350"/>
    </source>
</evidence>
<organism evidence="3 4">
    <name type="scientific">Allomyces macrogynus (strain ATCC 38327)</name>
    <name type="common">Allomyces javanicus var. macrogynus</name>
    <dbReference type="NCBI Taxonomy" id="578462"/>
    <lineage>
        <taxon>Eukaryota</taxon>
        <taxon>Fungi</taxon>
        <taxon>Fungi incertae sedis</taxon>
        <taxon>Blastocladiomycota</taxon>
        <taxon>Blastocladiomycetes</taxon>
        <taxon>Blastocladiales</taxon>
        <taxon>Blastocladiaceae</taxon>
        <taxon>Allomyces</taxon>
    </lineage>
</organism>
<keyword evidence="2" id="KW-0472">Membrane</keyword>
<feature type="transmembrane region" description="Helical" evidence="2">
    <location>
        <begin position="47"/>
        <end position="66"/>
    </location>
</feature>
<gene>
    <name evidence="3" type="ORF">AMAG_14248</name>
</gene>
<feature type="region of interest" description="Disordered" evidence="1">
    <location>
        <begin position="289"/>
        <end position="331"/>
    </location>
</feature>
<dbReference type="AlphaFoldDB" id="A0A0L0T4N4"/>
<protein>
    <submittedName>
        <fullName evidence="3">Uncharacterized protein</fullName>
    </submittedName>
</protein>
<feature type="transmembrane region" description="Helical" evidence="2">
    <location>
        <begin position="183"/>
        <end position="206"/>
    </location>
</feature>
<feature type="transmembrane region" description="Helical" evidence="2">
    <location>
        <begin position="257"/>
        <end position="277"/>
    </location>
</feature>
<feature type="transmembrane region" description="Helical" evidence="2">
    <location>
        <begin position="78"/>
        <end position="102"/>
    </location>
</feature>
<name>A0A0L0T4N4_ALLM3</name>
<evidence type="ECO:0000313" key="3">
    <source>
        <dbReference type="EMBL" id="KNE69700.1"/>
    </source>
</evidence>
<keyword evidence="2" id="KW-0812">Transmembrane</keyword>
<dbReference type="Proteomes" id="UP000054350">
    <property type="component" value="Unassembled WGS sequence"/>
</dbReference>
<reference evidence="4" key="2">
    <citation type="submission" date="2009-11" db="EMBL/GenBank/DDBJ databases">
        <title>The Genome Sequence of Allomyces macrogynus strain ATCC 38327.</title>
        <authorList>
            <consortium name="The Broad Institute Genome Sequencing Platform"/>
            <person name="Russ C."/>
            <person name="Cuomo C."/>
            <person name="Shea T."/>
            <person name="Young S.K."/>
            <person name="Zeng Q."/>
            <person name="Koehrsen M."/>
            <person name="Haas B."/>
            <person name="Borodovsky M."/>
            <person name="Guigo R."/>
            <person name="Alvarado L."/>
            <person name="Berlin A."/>
            <person name="Borenstein D."/>
            <person name="Chen Z."/>
            <person name="Engels R."/>
            <person name="Freedman E."/>
            <person name="Gellesch M."/>
            <person name="Goldberg J."/>
            <person name="Griggs A."/>
            <person name="Gujja S."/>
            <person name="Heiman D."/>
            <person name="Hepburn T."/>
            <person name="Howarth C."/>
            <person name="Jen D."/>
            <person name="Larson L."/>
            <person name="Lewis B."/>
            <person name="Mehta T."/>
            <person name="Park D."/>
            <person name="Pearson M."/>
            <person name="Roberts A."/>
            <person name="Saif S."/>
            <person name="Shenoy N."/>
            <person name="Sisk P."/>
            <person name="Stolte C."/>
            <person name="Sykes S."/>
            <person name="Walk T."/>
            <person name="White J."/>
            <person name="Yandava C."/>
            <person name="Burger G."/>
            <person name="Gray M.W."/>
            <person name="Holland P.W.H."/>
            <person name="King N."/>
            <person name="Lang F.B.F."/>
            <person name="Roger A.J."/>
            <person name="Ruiz-Trillo I."/>
            <person name="Lander E."/>
            <person name="Nusbaum C."/>
        </authorList>
    </citation>
    <scope>NUCLEOTIDE SEQUENCE [LARGE SCALE GENOMIC DNA]</scope>
    <source>
        <strain evidence="4">ATCC 38327</strain>
    </source>
</reference>
<feature type="transmembrane region" description="Helical" evidence="2">
    <location>
        <begin position="143"/>
        <end position="163"/>
    </location>
</feature>
<keyword evidence="4" id="KW-1185">Reference proteome</keyword>
<evidence type="ECO:0000256" key="2">
    <source>
        <dbReference type="SAM" id="Phobius"/>
    </source>
</evidence>
<evidence type="ECO:0000256" key="1">
    <source>
        <dbReference type="SAM" id="MobiDB-lite"/>
    </source>
</evidence>
<accession>A0A0L0T4N4</accession>
<dbReference type="VEuPathDB" id="FungiDB:AMAG_14248"/>
<feature type="transmembrane region" description="Helical" evidence="2">
    <location>
        <begin position="108"/>
        <end position="131"/>
    </location>
</feature>
<keyword evidence="2" id="KW-1133">Transmembrane helix</keyword>
<sequence>MSHPLPLDWRKTYQSMGYQLSTARPRSRPGPHLELARRNITGDTFEWSPSTCLVTLTMVIYAATIWRSTHLFYTCRSWFYAGILAVVLAQVFDMIASLFFLANGPIPALFALDMIVFNLSVILFEVVNIMRCRQLTAADWPRLTKFLTVCTGIFGVYWTALMVNGLRSLTNSVGPAGMTFGELQAWMAGFLFDAALNGAVSILFLVQLRTVSQGNGFRPGLRRYVVRAQVMLAVESGVLVAVVLMQGIDRSVDPLNLLGYLAQAIHICVYCELLHVLSRIMSRRNRDVSGGAVASGESGTRSGKKSHGTSSSTVDAPPSPQPSRPMRFRQT</sequence>